<evidence type="ECO:0000313" key="3">
    <source>
        <dbReference type="Proteomes" id="UP001203761"/>
    </source>
</evidence>
<evidence type="ECO:0000313" key="2">
    <source>
        <dbReference type="EMBL" id="MCL6424011.1"/>
    </source>
</evidence>
<keyword evidence="3" id="KW-1185">Reference proteome</keyword>
<sequence length="148" mass="16064">MGEDREILTPPVVAVVAAPWALPSVPAPQLLRELQRRWGGSLRALVLDAADDALLERFDVTALPTWIRLEPAESARLRTGEEIEADGRRESAADPWTTQDAMGNRVELSGTWRVVARIEGALAKFQVEEQLGAGFRAAAGDVHTDAQG</sequence>
<comment type="caution">
    <text evidence="2">The sequence shown here is derived from an EMBL/GenBank/DDBJ whole genome shotgun (WGS) entry which is preliminary data.</text>
</comment>
<name>A0ABT0R285_9MICO</name>
<dbReference type="Proteomes" id="UP001203761">
    <property type="component" value="Unassembled WGS sequence"/>
</dbReference>
<proteinExistence type="predicted"/>
<feature type="region of interest" description="Disordered" evidence="1">
    <location>
        <begin position="78"/>
        <end position="98"/>
    </location>
</feature>
<gene>
    <name evidence="2" type="ORF">Bequi_11575</name>
</gene>
<accession>A0ABT0R285</accession>
<dbReference type="RefSeq" id="WP_249738092.1">
    <property type="nucleotide sequence ID" value="NZ_JAKNCJ010000007.1"/>
</dbReference>
<feature type="compositionally biased region" description="Basic and acidic residues" evidence="1">
    <location>
        <begin position="78"/>
        <end position="92"/>
    </location>
</feature>
<protein>
    <recommendedName>
        <fullName evidence="4">Thioredoxin</fullName>
    </recommendedName>
</protein>
<reference evidence="2" key="1">
    <citation type="submission" date="2022-02" db="EMBL/GenBank/DDBJ databases">
        <authorList>
            <person name="Lee M."/>
            <person name="Kim S.-J."/>
            <person name="Jung M.-Y."/>
        </authorList>
    </citation>
    <scope>NUCLEOTIDE SEQUENCE</scope>
    <source>
        <strain evidence="2">JHP9</strain>
    </source>
</reference>
<evidence type="ECO:0008006" key="4">
    <source>
        <dbReference type="Google" id="ProtNLM"/>
    </source>
</evidence>
<organism evidence="2 3">
    <name type="scientific">Brachybacterium equifaecis</name>
    <dbReference type="NCBI Taxonomy" id="2910770"/>
    <lineage>
        <taxon>Bacteria</taxon>
        <taxon>Bacillati</taxon>
        <taxon>Actinomycetota</taxon>
        <taxon>Actinomycetes</taxon>
        <taxon>Micrococcales</taxon>
        <taxon>Dermabacteraceae</taxon>
        <taxon>Brachybacterium</taxon>
    </lineage>
</organism>
<dbReference type="EMBL" id="JAKNCJ010000007">
    <property type="protein sequence ID" value="MCL6424011.1"/>
    <property type="molecule type" value="Genomic_DNA"/>
</dbReference>
<evidence type="ECO:0000256" key="1">
    <source>
        <dbReference type="SAM" id="MobiDB-lite"/>
    </source>
</evidence>